<accession>A0ABP0Z3U9</accession>
<organism evidence="1 2">
    <name type="scientific">Citrullus colocynthis</name>
    <name type="common">colocynth</name>
    <dbReference type="NCBI Taxonomy" id="252529"/>
    <lineage>
        <taxon>Eukaryota</taxon>
        <taxon>Viridiplantae</taxon>
        <taxon>Streptophyta</taxon>
        <taxon>Embryophyta</taxon>
        <taxon>Tracheophyta</taxon>
        <taxon>Spermatophyta</taxon>
        <taxon>Magnoliopsida</taxon>
        <taxon>eudicotyledons</taxon>
        <taxon>Gunneridae</taxon>
        <taxon>Pentapetalae</taxon>
        <taxon>rosids</taxon>
        <taxon>fabids</taxon>
        <taxon>Cucurbitales</taxon>
        <taxon>Cucurbitaceae</taxon>
        <taxon>Benincaseae</taxon>
        <taxon>Citrullus</taxon>
    </lineage>
</organism>
<dbReference type="EMBL" id="OZ021742">
    <property type="protein sequence ID" value="CAK9327361.1"/>
    <property type="molecule type" value="Genomic_DNA"/>
</dbReference>
<sequence length="80" mass="8960">MRAERARVTIPPIQISKSCVPFFPSSTRERPEPDLNVPFCLPPHTPRASALFIFEISGAIDILRRRWAHSGTTVQDFIGG</sequence>
<name>A0ABP0Z3U9_9ROSI</name>
<evidence type="ECO:0000313" key="2">
    <source>
        <dbReference type="Proteomes" id="UP001642487"/>
    </source>
</evidence>
<keyword evidence="2" id="KW-1185">Reference proteome</keyword>
<reference evidence="1 2" key="1">
    <citation type="submission" date="2024-03" db="EMBL/GenBank/DDBJ databases">
        <authorList>
            <person name="Gkanogiannis A."/>
            <person name="Becerra Lopez-Lavalle L."/>
        </authorList>
    </citation>
    <scope>NUCLEOTIDE SEQUENCE [LARGE SCALE GENOMIC DNA]</scope>
</reference>
<proteinExistence type="predicted"/>
<protein>
    <submittedName>
        <fullName evidence="1">Uncharacterized protein</fullName>
    </submittedName>
</protein>
<gene>
    <name evidence="1" type="ORF">CITCOLO1_LOCUS19738</name>
</gene>
<dbReference type="Proteomes" id="UP001642487">
    <property type="component" value="Chromosome 8"/>
</dbReference>
<evidence type="ECO:0000313" key="1">
    <source>
        <dbReference type="EMBL" id="CAK9327361.1"/>
    </source>
</evidence>